<dbReference type="PROSITE" id="PS51371">
    <property type="entry name" value="CBS"/>
    <property type="match status" value="3"/>
</dbReference>
<reference evidence="8 9" key="2">
    <citation type="submission" date="2018-11" db="EMBL/GenBank/DDBJ databases">
        <authorList>
            <consortium name="Pathogen Informatics"/>
        </authorList>
    </citation>
    <scope>NUCLEOTIDE SEQUENCE [LARGE SCALE GENOMIC DNA]</scope>
</reference>
<keyword evidence="9" id="KW-1185">Reference proteome</keyword>
<evidence type="ECO:0000259" key="7">
    <source>
        <dbReference type="PROSITE" id="PS51371"/>
    </source>
</evidence>
<dbReference type="EMBL" id="UYSL01021535">
    <property type="protein sequence ID" value="VDL78509.1"/>
    <property type="molecule type" value="Genomic_DNA"/>
</dbReference>
<keyword evidence="2" id="KW-0677">Repeat</keyword>
<feature type="domain" description="CBS" evidence="7">
    <location>
        <begin position="213"/>
        <end position="274"/>
    </location>
</feature>
<reference evidence="10" key="1">
    <citation type="submission" date="2017-02" db="UniProtKB">
        <authorList>
            <consortium name="WormBaseParasite"/>
        </authorList>
    </citation>
    <scope>IDENTIFICATION</scope>
</reference>
<evidence type="ECO:0000256" key="1">
    <source>
        <dbReference type="ARBA" id="ARBA00006750"/>
    </source>
</evidence>
<gene>
    <name evidence="8" type="ORF">NBR_LOCUS14915</name>
</gene>
<dbReference type="Gene3D" id="3.10.580.10">
    <property type="entry name" value="CBS-domain"/>
    <property type="match status" value="4"/>
</dbReference>
<feature type="region of interest" description="Disordered" evidence="6">
    <location>
        <begin position="1"/>
        <end position="35"/>
    </location>
</feature>
<dbReference type="GO" id="GO:0005737">
    <property type="term" value="C:cytoplasm"/>
    <property type="evidence" value="ECO:0007669"/>
    <property type="project" value="TreeGrafter"/>
</dbReference>
<evidence type="ECO:0000256" key="2">
    <source>
        <dbReference type="ARBA" id="ARBA00022737"/>
    </source>
</evidence>
<proteinExistence type="inferred from homology"/>
<feature type="compositionally biased region" description="Polar residues" evidence="6">
    <location>
        <begin position="1"/>
        <end position="24"/>
    </location>
</feature>
<dbReference type="PANTHER" id="PTHR13780">
    <property type="entry name" value="AMP-ACTIVATED PROTEIN KINASE, GAMMA REGULATORY SUBUNIT"/>
    <property type="match status" value="1"/>
</dbReference>
<feature type="domain" description="CBS" evidence="7">
    <location>
        <begin position="140"/>
        <end position="199"/>
    </location>
</feature>
<dbReference type="Proteomes" id="UP000271162">
    <property type="component" value="Unassembled WGS sequence"/>
</dbReference>
<keyword evidence="3 5" id="KW-0129">CBS domain</keyword>
<evidence type="ECO:0000256" key="4">
    <source>
        <dbReference type="ARBA" id="ARBA00025878"/>
    </source>
</evidence>
<evidence type="ECO:0000256" key="3">
    <source>
        <dbReference type="ARBA" id="ARBA00023122"/>
    </source>
</evidence>
<evidence type="ECO:0000313" key="10">
    <source>
        <dbReference type="WBParaSite" id="NBR_0001491401-mRNA-1"/>
    </source>
</evidence>
<name>A0A0N4YE23_NIPBR</name>
<dbReference type="GO" id="GO:0019887">
    <property type="term" value="F:protein kinase regulator activity"/>
    <property type="evidence" value="ECO:0007669"/>
    <property type="project" value="TreeGrafter"/>
</dbReference>
<dbReference type="InterPro" id="IPR046342">
    <property type="entry name" value="CBS_dom_sf"/>
</dbReference>
<evidence type="ECO:0000313" key="8">
    <source>
        <dbReference type="EMBL" id="VDL78509.1"/>
    </source>
</evidence>
<evidence type="ECO:0000256" key="5">
    <source>
        <dbReference type="PROSITE-ProRule" id="PRU00703"/>
    </source>
</evidence>
<evidence type="ECO:0000313" key="9">
    <source>
        <dbReference type="Proteomes" id="UP000271162"/>
    </source>
</evidence>
<dbReference type="SUPFAM" id="SSF54631">
    <property type="entry name" value="CBS-domain pair"/>
    <property type="match status" value="3"/>
</dbReference>
<dbReference type="WBParaSite" id="NBR_0001491401-mRNA-1">
    <property type="protein sequence ID" value="NBR_0001491401-mRNA-1"/>
    <property type="gene ID" value="NBR_0001491401"/>
</dbReference>
<sequence>MPHSESASPPCSHLTTGSHSQSLRSPGGRPPYNHAHTYSVRERSISEVQHYEADSYARLLQMNQCYEAMPTSSKMVIFDTELVLWKAFNGLVYQNTRHVLLSNGDRGGLITGILSVTDFIRVMLRLRSLSFPELVQKEGLLRELIYIYANSSLLEAARILAQHRIHRLPVLDPESGSPLFILTHKRLLKFLWCFGQQYSQPDYHIRSAKDLNVGSWVGIRVVFPDTPLTDCLDILLNKGVSGVPVVERDTFKVVDMYSRFDAVGIAMEESARSLDVTVEQALKFKNIGTNEKDRVVSVRDTDTLWKAITVLVERSVHRLCAVNEKGAIEGIISLSDVINHMVVKPGANLKPNEVYHSVFVVCRQEMVALKPEEAIIAGHFYYSQLNAKIVAMDMNDAFHMPVCSHHDEAGPDALAKLLLVNSCYEAMPNSGRVVVLHRDLVMWQAFLQIVSHATRHVLLSDEDGNITGILSVTDFIRVILNLFRDASFSSPLAAKRIGSLTIGNLLDAVRLLLTHRVHRIPVIDPHSSDPIFILTNKRILKFLWCFGQTLFRQDLHMKTPRELGVGTWDNIRFVYPTTPLSECLEILLNLGVSGVPVLEPESHMLVLRLYRGVQIIYSAVLSVIDVYSRFDAIGIAAQDVKVALNTTVQEALKFKHICEVSNFASFVSKINFLSGRNIYKHSGMVWYYMMELLMEYSET</sequence>
<accession>A0A0N4YE23</accession>
<dbReference type="GO" id="GO:0031588">
    <property type="term" value="C:nucleotide-activated protein kinase complex"/>
    <property type="evidence" value="ECO:0007669"/>
    <property type="project" value="TreeGrafter"/>
</dbReference>
<feature type="domain" description="CBS" evidence="7">
    <location>
        <begin position="289"/>
        <end position="348"/>
    </location>
</feature>
<dbReference type="InterPro" id="IPR050511">
    <property type="entry name" value="AMPK_gamma/SDS23_families"/>
</dbReference>
<dbReference type="Pfam" id="PF00571">
    <property type="entry name" value="CBS"/>
    <property type="match status" value="4"/>
</dbReference>
<dbReference type="STRING" id="27835.A0A0N4YE23"/>
<evidence type="ECO:0000256" key="6">
    <source>
        <dbReference type="SAM" id="MobiDB-lite"/>
    </source>
</evidence>
<dbReference type="GO" id="GO:0016208">
    <property type="term" value="F:AMP binding"/>
    <property type="evidence" value="ECO:0007669"/>
    <property type="project" value="TreeGrafter"/>
</dbReference>
<organism evidence="10">
    <name type="scientific">Nippostrongylus brasiliensis</name>
    <name type="common">Rat hookworm</name>
    <dbReference type="NCBI Taxonomy" id="27835"/>
    <lineage>
        <taxon>Eukaryota</taxon>
        <taxon>Metazoa</taxon>
        <taxon>Ecdysozoa</taxon>
        <taxon>Nematoda</taxon>
        <taxon>Chromadorea</taxon>
        <taxon>Rhabditida</taxon>
        <taxon>Rhabditina</taxon>
        <taxon>Rhabditomorpha</taxon>
        <taxon>Strongyloidea</taxon>
        <taxon>Heligmosomidae</taxon>
        <taxon>Nippostrongylus</taxon>
    </lineage>
</organism>
<dbReference type="GO" id="GO:0019901">
    <property type="term" value="F:protein kinase binding"/>
    <property type="evidence" value="ECO:0007669"/>
    <property type="project" value="TreeGrafter"/>
</dbReference>
<comment type="subunit">
    <text evidence="4">AMPK is a heterotrimer of an alpha catalytic subunit (PRKAA1 or PRKAA2), a beta (PRKAB1 or PRKAB2) and a gamma non-catalytic subunits (PRKAG1, PRKAG2 or PRKAG3). Interacts with FNIP1 and FNIP2.</text>
</comment>
<protein>
    <submittedName>
        <fullName evidence="10">CBS domain-containing protein</fullName>
    </submittedName>
</protein>
<dbReference type="SMART" id="SM00116">
    <property type="entry name" value="CBS"/>
    <property type="match status" value="6"/>
</dbReference>
<dbReference type="AlphaFoldDB" id="A0A0N4YE23"/>
<dbReference type="GO" id="GO:0005634">
    <property type="term" value="C:nucleus"/>
    <property type="evidence" value="ECO:0007669"/>
    <property type="project" value="TreeGrafter"/>
</dbReference>
<comment type="similarity">
    <text evidence="1">Belongs to the 5'-AMP-activated protein kinase gamma subunit family.</text>
</comment>
<dbReference type="InterPro" id="IPR000644">
    <property type="entry name" value="CBS_dom"/>
</dbReference>
<dbReference type="PANTHER" id="PTHR13780:SF19">
    <property type="entry name" value="CBS DOMAIN-CONTAINING PROTEIN"/>
    <property type="match status" value="1"/>
</dbReference>